<dbReference type="PANTHER" id="PTHR14139">
    <property type="entry name" value="CALSYNTENIN"/>
    <property type="match status" value="1"/>
</dbReference>
<keyword evidence="6" id="KW-1185">Reference proteome</keyword>
<feature type="domain" description="Bacterial Ig-like" evidence="4">
    <location>
        <begin position="2258"/>
        <end position="2359"/>
    </location>
</feature>
<dbReference type="PANTHER" id="PTHR14139:SF2">
    <property type="entry name" value="CALSYNTENIN-1"/>
    <property type="match status" value="1"/>
</dbReference>
<evidence type="ECO:0000259" key="3">
    <source>
        <dbReference type="Pfam" id="PF14252"/>
    </source>
</evidence>
<gene>
    <name evidence="5" type="ORF">ISP17_18610</name>
</gene>
<reference evidence="5 6" key="1">
    <citation type="submission" date="2020-10" db="EMBL/GenBank/DDBJ databases">
        <title>Phylogeny of dyella-like bacteria.</title>
        <authorList>
            <person name="Fu J."/>
        </authorList>
    </citation>
    <scope>NUCLEOTIDE SEQUENCE [LARGE SCALE GENOMIC DNA]</scope>
    <source>
        <strain evidence="5 6">Gsoil3046</strain>
    </source>
</reference>
<feature type="region of interest" description="Disordered" evidence="2">
    <location>
        <begin position="443"/>
        <end position="469"/>
    </location>
</feature>
<proteinExistence type="predicted"/>
<dbReference type="InterPro" id="IPR015919">
    <property type="entry name" value="Cadherin-like_sf"/>
</dbReference>
<dbReference type="RefSeq" id="WP_404635896.1">
    <property type="nucleotide sequence ID" value="NZ_JADIKM010000006.1"/>
</dbReference>
<name>A0ABW8JYN1_9GAMM</name>
<evidence type="ECO:0000313" key="5">
    <source>
        <dbReference type="EMBL" id="MFK2905978.1"/>
    </source>
</evidence>
<evidence type="ECO:0000259" key="4">
    <source>
        <dbReference type="Pfam" id="PF19078"/>
    </source>
</evidence>
<dbReference type="Pfam" id="PF14252">
    <property type="entry name" value="DUF4347"/>
    <property type="match status" value="1"/>
</dbReference>
<dbReference type="InterPro" id="IPR044048">
    <property type="entry name" value="Big_12"/>
</dbReference>
<dbReference type="Pfam" id="PF19078">
    <property type="entry name" value="Big_12"/>
    <property type="match status" value="2"/>
</dbReference>
<evidence type="ECO:0000256" key="2">
    <source>
        <dbReference type="SAM" id="MobiDB-lite"/>
    </source>
</evidence>
<feature type="domain" description="Bacterial Ig-like" evidence="4">
    <location>
        <begin position="2360"/>
        <end position="2461"/>
    </location>
</feature>
<dbReference type="InterPro" id="IPR014755">
    <property type="entry name" value="Cu-Rt/internalin_Ig-like"/>
</dbReference>
<protein>
    <submittedName>
        <fullName evidence="5">DUF4347 domain-containing protein</fullName>
    </submittedName>
</protein>
<feature type="region of interest" description="Disordered" evidence="2">
    <location>
        <begin position="598"/>
        <end position="631"/>
    </location>
</feature>
<keyword evidence="1" id="KW-0732">Signal</keyword>
<organism evidence="5 6">
    <name type="scientific">Dyella ginsengisoli</name>
    <dbReference type="NCBI Taxonomy" id="363848"/>
    <lineage>
        <taxon>Bacteria</taxon>
        <taxon>Pseudomonadati</taxon>
        <taxon>Pseudomonadota</taxon>
        <taxon>Gammaproteobacteria</taxon>
        <taxon>Lysobacterales</taxon>
        <taxon>Rhodanobacteraceae</taxon>
        <taxon>Dyella</taxon>
    </lineage>
</organism>
<evidence type="ECO:0000313" key="6">
    <source>
        <dbReference type="Proteomes" id="UP001620460"/>
    </source>
</evidence>
<feature type="domain" description="DUF4347" evidence="3">
    <location>
        <begin position="102"/>
        <end position="260"/>
    </location>
</feature>
<evidence type="ECO:0000256" key="1">
    <source>
        <dbReference type="ARBA" id="ARBA00022729"/>
    </source>
</evidence>
<comment type="caution">
    <text evidence="5">The sequence shown here is derived from an EMBL/GenBank/DDBJ whole genome shotgun (WGS) entry which is preliminary data.</text>
</comment>
<accession>A0ABW8JYN1</accession>
<dbReference type="InterPro" id="IPR025592">
    <property type="entry name" value="DUF4347"/>
</dbReference>
<sequence length="2698" mass="265224">MAWWKRSKPVRTPVENVRAPARRPLAMALEPRVMFDGAVAATAAQLPHGPEPAVAAGPHALAAERAEFRFAPAGLRPDMLATRPIAEHDIAPLAASSAGRDVLFIDARVKDADSLLTHVAAGTQVVFLQQGVDGLQQMADYLDAHPGARSVQIITHGNDGDLWLGSTYLSADNVGQHADALARIGADMQAGGDILIYACDTAAGAKGLSFVDSLASLTHRDVAASSNRVGAGYDWNLEVTTGSIEARPVLSAVDEAGYTHDLATITVTSNADSGAGTLRQAIIDASTSVSDTITFSSSMTINLSTITSGNSLLVVSKNLTIEGDIDGNGTPDVTLNGQYLGRVLEITSGSNVHLDGLVIEHGLVYGNGGNATSTSLSVLNGGDALGGGIFNAGTLTLSNSTVSGNRAAGGGGASYTNSNPASPGTFYGFGGGGGGGYSGRGGGSGGLASTSFTPGAPRTFGGSGTGGNGAEGFNNTSGAHFYGGGGGGATAGIGGYQGSSFGGGSGGSAGGIGGGGGGWGNSGGVSGKGGDAAGGIYNSGALTVLHTTISNNAAAGGGGAGCSYRGGAYVAGAGGVAAGGILNRGTLQIDASTANGFTGNAAQGGQRGENGASDPSRPLASSSANSYADSGGTQVTLPSVSSVSAITANGTYSPGDVISITVSFNQAVTVTGTPLLTLETGTVDHTASYSSGGGSNVLTFTYTVQSGDTSSDLDYVSSSSLNLNGGTIKDSAGGTHDASLALPTPGATGSLAANKDIVIVPDLAPVVANLNGDSVSYTEGGSAVFIDSGSNATVTDSDNANFSGGNVTVTIVTNRVSAEDVLGIQNQGTGAGQIGVSGSNVTYGGVTIGTFTGGTGTSDLVISLNASATPTATTALVHALTYTDSNSTDPATAARTVRVTVNDGSGGTSTASDVTVSVIGVNDAPTISATGGTPTYTENGAAVDLFSGVSISTVEAGQTVKALTFTVSNVSDGSNEILAIDGSNVALTNGNSLTTATNGMTVTVSVVGSTATVSVSKGVGISSAAAQTLVDGMTYLDAGNAPTAGNRVVTLTSIQDNGGTANGGVDTTATSIAATVTVVAVNDAPVTTASGGSAAFVAGDNVASTPVVVDGGLTVTDADNATLASATVAVTGNFHSGEDVLSFTNDSATMGNIAASYNAATGVLTLTSAGATATLAQWQSALRSVTYTDTAITPNAATRTISFSASDGTDSSVAAARTVTVTATDQTPIATTSGGTTAFTEGNNVASTPVNVDGAITLSDLDNTTLASATVSVTGNFHSAEDVLAFTNDGATMGNIAASYNSATGVLTLTSSGATATLAQWQAALRAVTYTNASDTPNTANRSISFAVNDGSKSSAAASKTISVTSVDDTPIATTSGGTTSFTEGNNVTSTPVAIDGGLTVTDADNTTLASATVAITGNFHSGEDLLAFANDGATMGNIAASYNAATGVLTLSSAGATATLAQWQSALRSVSYTDTSDAPNTASRTISFTANDGSVDSAVATKVVSVTAVDDTPVATTSGGTTAFTEGNNVTSTPVAIDGGFTVSDLDNTTLASATVSITGNFHSGEDLLAFANDGSTMGNVTASYNAATGVLTLTSAGGTATLAQWQSALRSVTYTNGSELPNTATRTISYVVNDGTVDSGASTKLVSVASINDAPINGVPAGQSLNQDSSLAFNSGNGNLVAVSDADANGGIEQVTLTVTHGALSLSGTTGLSFLVGSGSGDATMTFQGTLADINAALNGMVYTPTAGYHGVDGLQITTSDLGNTGSGGAQTDTDTVAITVNSINPRVTDVSSTSADGGYKVGDTIYETVTFDQVVTVDTSGGAPTLLLETGTIDHNASYVSGSGTNTLTFAYTVQAGDASADLDYASTAALALNGAVIRNGSGDSAILTLPTTGSAQSIAGQKAIVVDGVAPAVTSVSAPANGTYVAGQNLDFTVNFSEAVVVDTAGGTPRLAVTLDTGGTVYADYVSGSGSTALVFRLTVTTGENDATGIQVGATLDANGGAVRDAVGNDAASALNAVASTAAVNVDAIAPSPTAIVRTNPSPTNAGGVDYTVTFSEDVTGVDVTDFTLASTATAAGSIASVTQVDGHTYTVHVGTISGTGTLQLNLNASGTGIADAAGNAITGGLAGASYSVDRDAPTITSVSVPANGTYVAGQNLDFVVHYSESVTVDTTAGTPRLAVTLDTGGTVYADYVSGSGTSALVFRLAVTAGQADPNGIALGGTIQLNGGAIHDVAGNSEVDTLNSVASTAGVRIDAIAPIASIALSDTALKAGETSQVTITFSEAVSGLTTADFSVANGTLGGLSSADGGVTWTATFTPSANVTAAGNRITLDNAGVNDAAGNTGLGTTASAAFAIDTQAPQVVSIARNDAAITSGQQGVAYTITFSEDVSGLTAGDLQLVLGGNAKASIDSLVAVDGHTYVVTLGGVAGNGTLRLDLAAANSGIADLAGNALSSNAQGEVYTIGGVAPVILPVASVTPLGLPTLAPAPDAFSPLSPDVLPTIYFRDAAPMTSPALLTGGGFDGLPLSLSSRASFADQVRDGLVLPSSLEITPGRPFVVALPGMPGRGGVVQVQQADGRPLPGWLRFDPAAGTLEGRAPAGLHGRIALQVLVIDADGRVHTTVVELDLSARDTRGAATGSPDRRTTADTPRAVTAGKPALQAQFGQQRHAGHADHAALLHQLAVAQRHQPAPVTP</sequence>
<dbReference type="SUPFAM" id="SSF49313">
    <property type="entry name" value="Cadherin-like"/>
    <property type="match status" value="1"/>
</dbReference>
<dbReference type="Gene3D" id="2.60.40.1220">
    <property type="match status" value="1"/>
</dbReference>
<dbReference type="EMBL" id="JADIKM010000006">
    <property type="protein sequence ID" value="MFK2905978.1"/>
    <property type="molecule type" value="Genomic_DNA"/>
</dbReference>
<feature type="compositionally biased region" description="Polar residues" evidence="2">
    <location>
        <begin position="619"/>
        <end position="631"/>
    </location>
</feature>
<dbReference type="Proteomes" id="UP001620460">
    <property type="component" value="Unassembled WGS sequence"/>
</dbReference>